<evidence type="ECO:0000256" key="5">
    <source>
        <dbReference type="SAM" id="MobiDB-lite"/>
    </source>
</evidence>
<dbReference type="EC" id="2.1.1.63" evidence="2"/>
<dbReference type="InterPro" id="IPR014048">
    <property type="entry name" value="MethylDNA_cys_MeTrfase_DNA-bd"/>
</dbReference>
<sequence length="346" mass="36667">MPAKAKTVAVKVTIAPTEDDTPASPSSLPPSPSSVSPMDIQLRRIAASQRTPFEKRVWSLLCQIPAGSVTTYAHMANYLGSSPRAVGNALRRNPFAPDVPCHRCVATGGGLGGFKGVGPPKKTVTKKLDKNGRPIIVVGQEGITLTEKRTLLRKEGSLLSTSLRRGLTVAAAAPRTHPRISRAAFSVSSRAASALFPVDVHGEGTGTKQNLPIAGKTYTFTSDTFTAPGGGDTAPSPLVYALGSLSSCNQVTGTIVAKDHGIRLGKWTVDVDGVLPTEVLLKGAKESVSNWEAVLLKISVQTNLAGGSKDPKFLHFQNEAERRCPITNLFRLSGAKLTTEWVNERL</sequence>
<dbReference type="EMBL" id="CAWUHC010000055">
    <property type="protein sequence ID" value="CAK7225697.1"/>
    <property type="molecule type" value="Genomic_DNA"/>
</dbReference>
<dbReference type="NCBIfam" id="TIGR00589">
    <property type="entry name" value="ogt"/>
    <property type="match status" value="1"/>
</dbReference>
<dbReference type="Pfam" id="PF02566">
    <property type="entry name" value="OsmC"/>
    <property type="match status" value="1"/>
</dbReference>
<dbReference type="PANTHER" id="PTHR10815">
    <property type="entry name" value="METHYLATED-DNA--PROTEIN-CYSTEINE METHYLTRANSFERASE"/>
    <property type="match status" value="1"/>
</dbReference>
<name>A0ABP0C128_9PEZI</name>
<dbReference type="InterPro" id="IPR036217">
    <property type="entry name" value="MethylDNA_cys_MeTrfase_DNAb"/>
</dbReference>
<accession>A0ABP0C128</accession>
<dbReference type="InterPro" id="IPR036102">
    <property type="entry name" value="OsmC/Ohrsf"/>
</dbReference>
<keyword evidence="8" id="KW-1185">Reference proteome</keyword>
<evidence type="ECO:0000313" key="7">
    <source>
        <dbReference type="EMBL" id="CAK7225697.1"/>
    </source>
</evidence>
<protein>
    <recommendedName>
        <fullName evidence="3">Methylated-DNA--protein-cysteine methyltransferase</fullName>
        <ecNumber evidence="2">2.1.1.63</ecNumber>
    </recommendedName>
</protein>
<evidence type="ECO:0000259" key="6">
    <source>
        <dbReference type="Pfam" id="PF01035"/>
    </source>
</evidence>
<dbReference type="SUPFAM" id="SSF46767">
    <property type="entry name" value="Methylated DNA-protein cysteine methyltransferase, C-terminal domain"/>
    <property type="match status" value="1"/>
</dbReference>
<dbReference type="InterPro" id="IPR015946">
    <property type="entry name" value="KH_dom-like_a/b"/>
</dbReference>
<dbReference type="Gene3D" id="1.10.10.10">
    <property type="entry name" value="Winged helix-like DNA-binding domain superfamily/Winged helix DNA-binding domain"/>
    <property type="match status" value="1"/>
</dbReference>
<dbReference type="Proteomes" id="UP001642406">
    <property type="component" value="Unassembled WGS sequence"/>
</dbReference>
<dbReference type="CDD" id="cd06445">
    <property type="entry name" value="ATase"/>
    <property type="match status" value="1"/>
</dbReference>
<comment type="similarity">
    <text evidence="1">Belongs to the MGMT family.</text>
</comment>
<organism evidence="7 8">
    <name type="scientific">Sporothrix bragantina</name>
    <dbReference type="NCBI Taxonomy" id="671064"/>
    <lineage>
        <taxon>Eukaryota</taxon>
        <taxon>Fungi</taxon>
        <taxon>Dikarya</taxon>
        <taxon>Ascomycota</taxon>
        <taxon>Pezizomycotina</taxon>
        <taxon>Sordariomycetes</taxon>
        <taxon>Sordariomycetidae</taxon>
        <taxon>Ophiostomatales</taxon>
        <taxon>Ophiostomataceae</taxon>
        <taxon>Sporothrix</taxon>
    </lineage>
</organism>
<keyword evidence="4" id="KW-0227">DNA damage</keyword>
<comment type="caution">
    <text evidence="7">The sequence shown here is derived from an EMBL/GenBank/DDBJ whole genome shotgun (WGS) entry which is preliminary data.</text>
</comment>
<dbReference type="PANTHER" id="PTHR10815:SF13">
    <property type="entry name" value="METHYLATED-DNA--PROTEIN-CYSTEINE METHYLTRANSFERASE"/>
    <property type="match status" value="1"/>
</dbReference>
<feature type="domain" description="Methylated-DNA-[protein]-cysteine S-methyltransferase DNA binding" evidence="6">
    <location>
        <begin position="52"/>
        <end position="122"/>
    </location>
</feature>
<dbReference type="Pfam" id="PF01035">
    <property type="entry name" value="DNA_binding_1"/>
    <property type="match status" value="1"/>
</dbReference>
<proteinExistence type="inferred from homology"/>
<reference evidence="7 8" key="1">
    <citation type="submission" date="2024-01" db="EMBL/GenBank/DDBJ databases">
        <authorList>
            <person name="Allen C."/>
            <person name="Tagirdzhanova G."/>
        </authorList>
    </citation>
    <scope>NUCLEOTIDE SEQUENCE [LARGE SCALE GENOMIC DNA]</scope>
</reference>
<dbReference type="InterPro" id="IPR003718">
    <property type="entry name" value="OsmC/Ohr_fam"/>
</dbReference>
<dbReference type="Gene3D" id="3.30.300.20">
    <property type="match status" value="1"/>
</dbReference>
<dbReference type="SUPFAM" id="SSF82784">
    <property type="entry name" value="OsmC-like"/>
    <property type="match status" value="1"/>
</dbReference>
<evidence type="ECO:0000256" key="1">
    <source>
        <dbReference type="ARBA" id="ARBA00008711"/>
    </source>
</evidence>
<dbReference type="InterPro" id="IPR036388">
    <property type="entry name" value="WH-like_DNA-bd_sf"/>
</dbReference>
<gene>
    <name evidence="7" type="ORF">SBRCBS47491_005977</name>
</gene>
<evidence type="ECO:0000313" key="8">
    <source>
        <dbReference type="Proteomes" id="UP001642406"/>
    </source>
</evidence>
<evidence type="ECO:0000256" key="2">
    <source>
        <dbReference type="ARBA" id="ARBA00011918"/>
    </source>
</evidence>
<evidence type="ECO:0000256" key="4">
    <source>
        <dbReference type="ARBA" id="ARBA00022763"/>
    </source>
</evidence>
<evidence type="ECO:0000256" key="3">
    <source>
        <dbReference type="ARBA" id="ARBA00015377"/>
    </source>
</evidence>
<feature type="region of interest" description="Disordered" evidence="5">
    <location>
        <begin position="1"/>
        <end position="37"/>
    </location>
</feature>